<accession>A0ABR4ZZG9</accession>
<reference evidence="1 2" key="1">
    <citation type="submission" date="2014-12" db="EMBL/GenBank/DDBJ databases">
        <title>Draft genome sequence of Cohnella kolymensis strain B-2846.</title>
        <authorList>
            <person name="Karlyshev A.V."/>
            <person name="Kudryashova E.B."/>
        </authorList>
    </citation>
    <scope>NUCLEOTIDE SEQUENCE [LARGE SCALE GENOMIC DNA]</scope>
    <source>
        <strain evidence="1 2">VKM B-2846</strain>
    </source>
</reference>
<dbReference type="RefSeq" id="WP_041067909.1">
    <property type="nucleotide sequence ID" value="NZ_JXAL01000034.1"/>
</dbReference>
<keyword evidence="2" id="KW-1185">Reference proteome</keyword>
<evidence type="ECO:0000313" key="2">
    <source>
        <dbReference type="Proteomes" id="UP000054526"/>
    </source>
</evidence>
<comment type="caution">
    <text evidence="1">The sequence shown here is derived from an EMBL/GenBank/DDBJ whole genome shotgun (WGS) entry which is preliminary data.</text>
</comment>
<evidence type="ECO:0000313" key="1">
    <source>
        <dbReference type="EMBL" id="KIL34217.1"/>
    </source>
</evidence>
<protein>
    <submittedName>
        <fullName evidence="1">Uncharacterized protein</fullName>
    </submittedName>
</protein>
<name>A0ABR4ZZG9_9BACL</name>
<dbReference type="EMBL" id="JXAL01000034">
    <property type="protein sequence ID" value="KIL34217.1"/>
    <property type="molecule type" value="Genomic_DNA"/>
</dbReference>
<gene>
    <name evidence="1" type="ORF">SD71_21420</name>
</gene>
<sequence>MNINPYAAEQLMRQKQSQLDKKLRNAWVLAKTKAHTPSLFDRLAAKFSHKTISKRNTINQECCCATC</sequence>
<organism evidence="1 2">
    <name type="scientific">Cohnella kolymensis</name>
    <dbReference type="NCBI Taxonomy" id="1590652"/>
    <lineage>
        <taxon>Bacteria</taxon>
        <taxon>Bacillati</taxon>
        <taxon>Bacillota</taxon>
        <taxon>Bacilli</taxon>
        <taxon>Bacillales</taxon>
        <taxon>Paenibacillaceae</taxon>
        <taxon>Cohnella</taxon>
    </lineage>
</organism>
<dbReference type="Proteomes" id="UP000054526">
    <property type="component" value="Unassembled WGS sequence"/>
</dbReference>
<proteinExistence type="predicted"/>